<organism evidence="2 3">
    <name type="scientific">Thioclava marina</name>
    <dbReference type="NCBI Taxonomy" id="1915077"/>
    <lineage>
        <taxon>Bacteria</taxon>
        <taxon>Pseudomonadati</taxon>
        <taxon>Pseudomonadota</taxon>
        <taxon>Alphaproteobacteria</taxon>
        <taxon>Rhodobacterales</taxon>
        <taxon>Paracoccaceae</taxon>
        <taxon>Thioclava</taxon>
    </lineage>
</organism>
<proteinExistence type="predicted"/>
<dbReference type="InterPro" id="IPR028992">
    <property type="entry name" value="Hedgehog/Intein_dom"/>
</dbReference>
<reference evidence="2 3" key="1">
    <citation type="submission" date="2016-11" db="EMBL/GenBank/DDBJ databases">
        <title>A multilocus sequence analysis scheme for characterization of bacteria in the genus Thioclava.</title>
        <authorList>
            <person name="Liu Y."/>
            <person name="Shao Z."/>
        </authorList>
    </citation>
    <scope>NUCLEOTIDE SEQUENCE [LARGE SCALE GENOMIC DNA]</scope>
    <source>
        <strain evidence="2 3">11.10-0-13</strain>
    </source>
</reference>
<accession>A0ABX3MI18</accession>
<dbReference type="Proteomes" id="UP000242224">
    <property type="component" value="Unassembled WGS sequence"/>
</dbReference>
<evidence type="ECO:0000313" key="2">
    <source>
        <dbReference type="EMBL" id="OOY11200.1"/>
    </source>
</evidence>
<dbReference type="EMBL" id="MPZS01000003">
    <property type="protein sequence ID" value="OOY11200.1"/>
    <property type="molecule type" value="Genomic_DNA"/>
</dbReference>
<evidence type="ECO:0000259" key="1">
    <source>
        <dbReference type="Pfam" id="PF13403"/>
    </source>
</evidence>
<sequence length="231" mass="25038">MDVWGDESWTGDALCVPAQGHGISERRDNRAKTWDSGFARGTRMATKAGACAVEDLKPGMRLLTADHGYRDLLGVMPRPELAVTTIRIAAGALGNERALTLPPRQRLVLQAGRGMRHGREVRIAAQDLLGRPGITRAEEAIDTWWQLRFKRTEIVFAEGLRVESLRSGVRDLRVLARHASPLAANGETALRPVGAIARDTCALQVQPASPSPSQARPTLPRTGGIARFLAG</sequence>
<dbReference type="Pfam" id="PF13403">
    <property type="entry name" value="Hint_2"/>
    <property type="match status" value="1"/>
</dbReference>
<gene>
    <name evidence="2" type="ORF">BMG00_15835</name>
</gene>
<protein>
    <recommendedName>
        <fullName evidence="1">Hedgehog/Intein (Hint) domain-containing protein</fullName>
    </recommendedName>
</protein>
<feature type="domain" description="Hedgehog/Intein (Hint)" evidence="1">
    <location>
        <begin position="37"/>
        <end position="168"/>
    </location>
</feature>
<name>A0ABX3MI18_9RHOB</name>
<keyword evidence="3" id="KW-1185">Reference proteome</keyword>
<dbReference type="RefSeq" id="WP_078575006.1">
    <property type="nucleotide sequence ID" value="NZ_JACIZB010000055.1"/>
</dbReference>
<evidence type="ECO:0000313" key="3">
    <source>
        <dbReference type="Proteomes" id="UP000242224"/>
    </source>
</evidence>
<comment type="caution">
    <text evidence="2">The sequence shown here is derived from an EMBL/GenBank/DDBJ whole genome shotgun (WGS) entry which is preliminary data.</text>
</comment>